<comment type="caution">
    <text evidence="5">The sequence shown here is derived from an EMBL/GenBank/DDBJ whole genome shotgun (WGS) entry which is preliminary data.</text>
</comment>
<dbReference type="EMBL" id="DXGK01000063">
    <property type="protein sequence ID" value="HIW70369.1"/>
    <property type="molecule type" value="Genomic_DNA"/>
</dbReference>
<dbReference type="Gene3D" id="3.30.300.20">
    <property type="match status" value="1"/>
</dbReference>
<keyword evidence="3" id="KW-0143">Chaperone</keyword>
<protein>
    <recommendedName>
        <fullName evidence="3">RNA-binding protein KhpA</fullName>
    </recommendedName>
    <alternativeName>
        <fullName evidence="3">KH-domain protein A</fullName>
    </alternativeName>
</protein>
<name>A0A9D1QPU5_9LACO</name>
<evidence type="ECO:0000256" key="1">
    <source>
        <dbReference type="ARBA" id="ARBA00022490"/>
    </source>
</evidence>
<comment type="subunit">
    <text evidence="3">Forms a complex with KhpB.</text>
</comment>
<keyword evidence="3" id="KW-0961">Cell wall biogenesis/degradation</keyword>
<dbReference type="PANTHER" id="PTHR34654">
    <property type="entry name" value="UPF0109 PROTEIN SCO5592"/>
    <property type="match status" value="1"/>
</dbReference>
<evidence type="ECO:0000256" key="3">
    <source>
        <dbReference type="HAMAP-Rule" id="MF_00088"/>
    </source>
</evidence>
<dbReference type="Pfam" id="PF13083">
    <property type="entry name" value="KH_KhpA-B"/>
    <property type="match status" value="1"/>
</dbReference>
<comment type="similarity">
    <text evidence="3">Belongs to the KhpA RNA-binding protein family.</text>
</comment>
<accession>A0A9D1QPU5</accession>
<dbReference type="GO" id="GO:0071555">
    <property type="term" value="P:cell wall organization"/>
    <property type="evidence" value="ECO:0007669"/>
    <property type="project" value="UniProtKB-KW"/>
</dbReference>
<dbReference type="AlphaFoldDB" id="A0A9D1QPU5"/>
<reference evidence="5" key="2">
    <citation type="submission" date="2021-04" db="EMBL/GenBank/DDBJ databases">
        <authorList>
            <person name="Gilroy R."/>
        </authorList>
    </citation>
    <scope>NUCLEOTIDE SEQUENCE</scope>
    <source>
        <strain evidence="5">ChiHejej3B27-2180</strain>
    </source>
</reference>
<sequence>MAEPDTKLLIKTLVSPLVRYPDKIRIYESDKGKFHRFELTVDHRDVGRVIGRQGHVASALRTVIEGSRSRQSRQKKIRFTVNDYRH</sequence>
<evidence type="ECO:0000256" key="2">
    <source>
        <dbReference type="ARBA" id="ARBA00022884"/>
    </source>
</evidence>
<comment type="subcellular location">
    <subcellularLocation>
        <location evidence="3">Cytoplasm</location>
    </subcellularLocation>
</comment>
<comment type="function">
    <text evidence="3">A probable RNA chaperone. Forms a complex with KhpB which binds to cellular RNA and controls its expression. Plays a role in peptidoglycan (PG) homeostasis and cell length regulation.</text>
</comment>
<organism evidence="5 6">
    <name type="scientific">Candidatus Limosilactobacillus merdipullorum</name>
    <dbReference type="NCBI Taxonomy" id="2838653"/>
    <lineage>
        <taxon>Bacteria</taxon>
        <taxon>Bacillati</taxon>
        <taxon>Bacillota</taxon>
        <taxon>Bacilli</taxon>
        <taxon>Lactobacillales</taxon>
        <taxon>Lactobacillaceae</taxon>
        <taxon>Limosilactobacillus</taxon>
    </lineage>
</organism>
<dbReference type="InterPro" id="IPR020627">
    <property type="entry name" value="KhpA"/>
</dbReference>
<dbReference type="HAMAP" id="MF_00088">
    <property type="entry name" value="KhpA"/>
    <property type="match status" value="1"/>
</dbReference>
<proteinExistence type="inferred from homology"/>
<evidence type="ECO:0000313" key="6">
    <source>
        <dbReference type="Proteomes" id="UP000886878"/>
    </source>
</evidence>
<reference evidence="5" key="1">
    <citation type="journal article" date="2021" name="PeerJ">
        <title>Extensive microbial diversity within the chicken gut microbiome revealed by metagenomics and culture.</title>
        <authorList>
            <person name="Gilroy R."/>
            <person name="Ravi A."/>
            <person name="Getino M."/>
            <person name="Pursley I."/>
            <person name="Horton D.L."/>
            <person name="Alikhan N.F."/>
            <person name="Baker D."/>
            <person name="Gharbi K."/>
            <person name="Hall N."/>
            <person name="Watson M."/>
            <person name="Adriaenssens E.M."/>
            <person name="Foster-Nyarko E."/>
            <person name="Jarju S."/>
            <person name="Secka A."/>
            <person name="Antonio M."/>
            <person name="Oren A."/>
            <person name="Chaudhuri R.R."/>
            <person name="La Ragione R."/>
            <person name="Hildebrand F."/>
            <person name="Pallen M.J."/>
        </authorList>
    </citation>
    <scope>NUCLEOTIDE SEQUENCE</scope>
    <source>
        <strain evidence="5">ChiHejej3B27-2180</strain>
    </source>
</reference>
<dbReference type="PANTHER" id="PTHR34654:SF1">
    <property type="entry name" value="RNA-BINDING PROTEIN KHPA"/>
    <property type="match status" value="1"/>
</dbReference>
<gene>
    <name evidence="3" type="primary">khpA</name>
    <name evidence="5" type="ORF">H9876_03175</name>
</gene>
<dbReference type="CDD" id="cd22533">
    <property type="entry name" value="KH-II_YlqC-like"/>
    <property type="match status" value="1"/>
</dbReference>
<keyword evidence="1 3" id="KW-0963">Cytoplasm</keyword>
<keyword evidence="3" id="KW-0133">Cell shape</keyword>
<dbReference type="InterPro" id="IPR015946">
    <property type="entry name" value="KH_dom-like_a/b"/>
</dbReference>
<evidence type="ECO:0000256" key="4">
    <source>
        <dbReference type="SAM" id="MobiDB-lite"/>
    </source>
</evidence>
<feature type="region of interest" description="Disordered" evidence="4">
    <location>
        <begin position="67"/>
        <end position="86"/>
    </location>
</feature>
<dbReference type="Proteomes" id="UP000886878">
    <property type="component" value="Unassembled WGS sequence"/>
</dbReference>
<dbReference type="GO" id="GO:0005737">
    <property type="term" value="C:cytoplasm"/>
    <property type="evidence" value="ECO:0007669"/>
    <property type="project" value="UniProtKB-SubCell"/>
</dbReference>
<evidence type="ECO:0000313" key="5">
    <source>
        <dbReference type="EMBL" id="HIW70369.1"/>
    </source>
</evidence>
<dbReference type="GO" id="GO:0008360">
    <property type="term" value="P:regulation of cell shape"/>
    <property type="evidence" value="ECO:0007669"/>
    <property type="project" value="UniProtKB-KW"/>
</dbReference>
<keyword evidence="2 3" id="KW-0694">RNA-binding</keyword>
<dbReference type="GO" id="GO:0003723">
    <property type="term" value="F:RNA binding"/>
    <property type="evidence" value="ECO:0007669"/>
    <property type="project" value="UniProtKB-UniRule"/>
</dbReference>
<dbReference type="GO" id="GO:0009252">
    <property type="term" value="P:peptidoglycan biosynthetic process"/>
    <property type="evidence" value="ECO:0007669"/>
    <property type="project" value="UniProtKB-UniRule"/>
</dbReference>